<reference evidence="1 2" key="1">
    <citation type="submission" date="2009-12" db="EMBL/GenBank/DDBJ databases">
        <authorList>
            <person name="Lefebure T."/>
            <person name="Cornejo O.E."/>
            <person name="Pavinski Bitar P.D."/>
            <person name="Lang P."/>
            <person name="Stanhope M.J."/>
        </authorList>
    </citation>
    <scope>NUCLEOTIDE SEQUENCE [LARGE SCALE GENOMIC DNA]</scope>
    <source>
        <strain evidence="1 2">FA-1</strain>
    </source>
</reference>
<sequence>MYNVEKIIKKNSELMALLEIIYSFQLNDCWLCAGTIRNYIWDYLSNKNSSTSINLSDIDVIFFDENISYEQTIAIEDKIKKQYPQYNWEIKNQYYMNIHSPNTEKYTSSKDAISKFPEKCTAIAARLDNNQDLELFTPYGIEDLINFKISPTPHYSSDKKRQIVYNERIKKKNWIRFWPNIFIELIE</sequence>
<dbReference type="PANTHER" id="PTHR39166">
    <property type="entry name" value="BLL1166 PROTEIN"/>
    <property type="match status" value="1"/>
</dbReference>
<gene>
    <name evidence="1" type="ORF">SRA_08631</name>
</gene>
<name>A0ABP2QZW1_STRRT</name>
<evidence type="ECO:0000313" key="1">
    <source>
        <dbReference type="EMBL" id="EJN94590.1"/>
    </source>
</evidence>
<proteinExistence type="predicted"/>
<dbReference type="Pfam" id="PF06042">
    <property type="entry name" value="NTP_transf_6"/>
    <property type="match status" value="1"/>
</dbReference>
<organism evidence="1 2">
    <name type="scientific">Streptococcus ratti FA-1 = DSM 20564</name>
    <dbReference type="NCBI Taxonomy" id="699248"/>
    <lineage>
        <taxon>Bacteria</taxon>
        <taxon>Bacillati</taxon>
        <taxon>Bacillota</taxon>
        <taxon>Bacilli</taxon>
        <taxon>Lactobacillales</taxon>
        <taxon>Streptococcaceae</taxon>
        <taxon>Streptococcus</taxon>
    </lineage>
</organism>
<dbReference type="RefSeq" id="WP_003089745.1">
    <property type="nucleotide sequence ID" value="NZ_AJTZ01000005.1"/>
</dbReference>
<dbReference type="PANTHER" id="PTHR39166:SF1">
    <property type="entry name" value="BLL1166 PROTEIN"/>
    <property type="match status" value="1"/>
</dbReference>
<comment type="caution">
    <text evidence="1">The sequence shown here is derived from an EMBL/GenBank/DDBJ whole genome shotgun (WGS) entry which is preliminary data.</text>
</comment>
<dbReference type="InterPro" id="IPR009267">
    <property type="entry name" value="NTP_transf_6"/>
</dbReference>
<dbReference type="EMBL" id="AJTZ01000005">
    <property type="protein sequence ID" value="EJN94590.1"/>
    <property type="molecule type" value="Genomic_DNA"/>
</dbReference>
<keyword evidence="2" id="KW-1185">Reference proteome</keyword>
<accession>A0ABP2QZW1</accession>
<protein>
    <recommendedName>
        <fullName evidence="3">Nucleotidyltransferase family protein</fullName>
    </recommendedName>
</protein>
<evidence type="ECO:0000313" key="2">
    <source>
        <dbReference type="Proteomes" id="UP000007815"/>
    </source>
</evidence>
<evidence type="ECO:0008006" key="3">
    <source>
        <dbReference type="Google" id="ProtNLM"/>
    </source>
</evidence>
<dbReference type="Proteomes" id="UP000007815">
    <property type="component" value="Unassembled WGS sequence"/>
</dbReference>